<keyword evidence="3" id="KW-1185">Reference proteome</keyword>
<gene>
    <name evidence="2" type="ORF">SYK_12760</name>
</gene>
<proteinExistence type="predicted"/>
<dbReference type="Proteomes" id="UP001317742">
    <property type="component" value="Chromosome"/>
</dbReference>
<dbReference type="Pfam" id="PF04015">
    <property type="entry name" value="DUF362"/>
    <property type="match status" value="1"/>
</dbReference>
<accession>A0ABN6S4J6</accession>
<evidence type="ECO:0000313" key="2">
    <source>
        <dbReference type="EMBL" id="BDQ36916.1"/>
    </source>
</evidence>
<sequence length="311" mass="33603">MVIAMRPTVAIDHVHDYAPTPLKFAVDKVLTTSGLTISPGQRVLVKPNLVNGKNARHCTTHPAMVKAVCAWLLDHDALVTVADSPALGPAAYVAHNSGLTQVVGQLGLKVTSLKRAMPLELSHGGTIGLSQDALDADLILNMPKLKVHCQMVMTGAVKNLFGCVVGFRKAMAHNHLGHNRKIFRAMLMDVYAALPHCHHLMDGVHAMHKDGPINGEPFPLGLLSASTNGIAMDTAAYTVLGLTPDRIPLWDEALTRNISGANIQELDFPIAPPSGFDILGFTMSPERELSFAPSRVIKGRIRSLLKYFKKQ</sequence>
<evidence type="ECO:0000313" key="3">
    <source>
        <dbReference type="Proteomes" id="UP001317742"/>
    </source>
</evidence>
<organism evidence="2 3">
    <name type="scientific">Pseudodesulfovibrio nedwellii</name>
    <dbReference type="NCBI Taxonomy" id="2973072"/>
    <lineage>
        <taxon>Bacteria</taxon>
        <taxon>Pseudomonadati</taxon>
        <taxon>Thermodesulfobacteriota</taxon>
        <taxon>Desulfovibrionia</taxon>
        <taxon>Desulfovibrionales</taxon>
        <taxon>Desulfovibrionaceae</taxon>
    </lineage>
</organism>
<reference evidence="2 3" key="1">
    <citation type="submission" date="2022-08" db="EMBL/GenBank/DDBJ databases">
        <title>Genome Sequence of the sulphate-reducing bacterium, Pseudodesulfovibrio sp. SYK.</title>
        <authorList>
            <person name="Kondo R."/>
            <person name="Kataoka T."/>
        </authorList>
    </citation>
    <scope>NUCLEOTIDE SEQUENCE [LARGE SCALE GENOMIC DNA]</scope>
    <source>
        <strain evidence="2 3">SYK</strain>
    </source>
</reference>
<evidence type="ECO:0000259" key="1">
    <source>
        <dbReference type="Pfam" id="PF04015"/>
    </source>
</evidence>
<name>A0ABN6S4J6_9BACT</name>
<dbReference type="EMBL" id="AP026709">
    <property type="protein sequence ID" value="BDQ36916.1"/>
    <property type="molecule type" value="Genomic_DNA"/>
</dbReference>
<dbReference type="InterPro" id="IPR007160">
    <property type="entry name" value="DUF362"/>
</dbReference>
<protein>
    <recommendedName>
        <fullName evidence="1">DUF362 domain-containing protein</fullName>
    </recommendedName>
</protein>
<feature type="domain" description="DUF362" evidence="1">
    <location>
        <begin position="43"/>
        <end position="237"/>
    </location>
</feature>